<evidence type="ECO:0000313" key="2">
    <source>
        <dbReference type="EMBL" id="PEQ25278.1"/>
    </source>
</evidence>
<evidence type="ECO:0000313" key="3">
    <source>
        <dbReference type="Proteomes" id="UP000003490"/>
    </source>
</evidence>
<reference evidence="1 3" key="2">
    <citation type="submission" date="2007-08" db="EMBL/GenBank/DDBJ databases">
        <authorList>
            <person name="Fulton L."/>
            <person name="Clifton S."/>
            <person name="Fulton B."/>
            <person name="Xu J."/>
            <person name="Minx P."/>
            <person name="Pepin K.H."/>
            <person name="Johnson M."/>
            <person name="Thiruvilangam P."/>
            <person name="Bhonagiri V."/>
            <person name="Nash W.E."/>
            <person name="Wang C."/>
            <person name="Mardis E.R."/>
            <person name="Wilson R.K."/>
        </authorList>
    </citation>
    <scope>NUCLEOTIDE SEQUENCE [LARGE SCALE GENOMIC DNA]</scope>
    <source>
        <strain evidence="1 3">DSM 753</strain>
    </source>
</reference>
<comment type="caution">
    <text evidence="1">The sequence shown here is derived from an EMBL/GenBank/DDBJ whole genome shotgun (WGS) entry which is preliminary data.</text>
</comment>
<organism evidence="1 3">
    <name type="scientific">[Clostridium] leptum DSM 753</name>
    <dbReference type="NCBI Taxonomy" id="428125"/>
    <lineage>
        <taxon>Bacteria</taxon>
        <taxon>Bacillati</taxon>
        <taxon>Bacillota</taxon>
        <taxon>Clostridia</taxon>
        <taxon>Eubacteriales</taxon>
        <taxon>Oscillospiraceae</taxon>
        <taxon>Oscillospiraceae incertae sedis</taxon>
    </lineage>
</organism>
<dbReference type="Proteomes" id="UP000003490">
    <property type="component" value="Unassembled WGS sequence"/>
</dbReference>
<accession>A7VYW9</accession>
<dbReference type="HOGENOM" id="CLU_2631922_0_0_9"/>
<sequence length="77" mass="8868">MTLVSSVWREVTQKLGLLKALIGFCTIAGEESKRKAEPRTRSASRLSLAEMKRFELLRRGTPDLPHFELYRVRVSFC</sequence>
<dbReference type="EMBL" id="NOXF01000002">
    <property type="protein sequence ID" value="PEQ25278.1"/>
    <property type="molecule type" value="Genomic_DNA"/>
</dbReference>
<protein>
    <submittedName>
        <fullName evidence="1">Uncharacterized protein</fullName>
    </submittedName>
</protein>
<dbReference type="AlphaFoldDB" id="A7VYW9"/>
<evidence type="ECO:0000313" key="4">
    <source>
        <dbReference type="Proteomes" id="UP000220611"/>
    </source>
</evidence>
<dbReference type="Proteomes" id="UP000220611">
    <property type="component" value="Unassembled WGS sequence"/>
</dbReference>
<dbReference type="EMBL" id="ABCB02000021">
    <property type="protein sequence ID" value="EDO59747.1"/>
    <property type="molecule type" value="Genomic_DNA"/>
</dbReference>
<keyword evidence="4" id="KW-1185">Reference proteome</keyword>
<name>A7VYW9_9FIRM</name>
<gene>
    <name evidence="2" type="ORF">CH238_04410</name>
    <name evidence="1" type="ORF">CLOLEP_03797</name>
</gene>
<evidence type="ECO:0000313" key="1">
    <source>
        <dbReference type="EMBL" id="EDO59747.1"/>
    </source>
</evidence>
<reference evidence="2 4" key="3">
    <citation type="submission" date="2017-07" db="EMBL/GenBank/DDBJ databases">
        <title>Prevalence of linear plasmids in Cutibacterium (Propionibacterium) acnes isolates obtained from prostatic tissue.</title>
        <authorList>
            <person name="Davidsson S."/>
            <person name="Carlsson J."/>
            <person name="Molling P."/>
            <person name="Andren O."/>
            <person name="Andersson S.-O."/>
            <person name="Brzuszkiewicz E."/>
            <person name="Poehlein A."/>
            <person name="Al-Zeer M."/>
            <person name="Brinkmann V."/>
            <person name="Scavenius C."/>
            <person name="Nazipi S."/>
            <person name="Soderquist B."/>
            <person name="Bruggemann H."/>
        </authorList>
    </citation>
    <scope>NUCLEOTIDE SEQUENCE [LARGE SCALE GENOMIC DNA]</scope>
    <source>
        <strain evidence="2 4">DSM 753</strain>
    </source>
</reference>
<proteinExistence type="predicted"/>
<reference evidence="1 3" key="1">
    <citation type="submission" date="2007-08" db="EMBL/GenBank/DDBJ databases">
        <title>Draft genome sequence of Clostridium leptum (DSM 753).</title>
        <authorList>
            <person name="Sudarsanam P."/>
            <person name="Ley R."/>
            <person name="Guruge J."/>
            <person name="Turnbaugh P.J."/>
            <person name="Mahowald M."/>
            <person name="Liep D."/>
            <person name="Gordon J."/>
        </authorList>
    </citation>
    <scope>NUCLEOTIDE SEQUENCE [LARGE SCALE GENOMIC DNA]</scope>
    <source>
        <strain evidence="1 3">DSM 753</strain>
    </source>
</reference>